<dbReference type="KEGG" id="atm:ANT_23740"/>
<dbReference type="UniPathway" id="UPA00031">
    <property type="reaction ID" value="UER00012"/>
</dbReference>
<comment type="subunit">
    <text evidence="3 9">Homodimer.</text>
</comment>
<evidence type="ECO:0000256" key="7">
    <source>
        <dbReference type="ARBA" id="ARBA00022898"/>
    </source>
</evidence>
<dbReference type="Pfam" id="PF00155">
    <property type="entry name" value="Aminotran_1_2"/>
    <property type="match status" value="1"/>
</dbReference>
<comment type="similarity">
    <text evidence="2 9">Belongs to the class-II pyridoxal-phosphate-dependent aminotransferase family. Histidinol-phosphate aminotransferase subfamily.</text>
</comment>
<keyword evidence="7 9" id="KW-0663">Pyridoxal phosphate</keyword>
<dbReference type="GO" id="GO:0000105">
    <property type="term" value="P:L-histidine biosynthetic process"/>
    <property type="evidence" value="ECO:0007669"/>
    <property type="project" value="UniProtKB-UniRule"/>
</dbReference>
<organism evidence="11 12">
    <name type="scientific">Anaerolinea thermophila (strain DSM 14523 / JCM 11388 / NBRC 100420 / UNI-1)</name>
    <dbReference type="NCBI Taxonomy" id="926569"/>
    <lineage>
        <taxon>Bacteria</taxon>
        <taxon>Bacillati</taxon>
        <taxon>Chloroflexota</taxon>
        <taxon>Anaerolineae</taxon>
        <taxon>Anaerolineales</taxon>
        <taxon>Anaerolineaceae</taxon>
        <taxon>Anaerolinea</taxon>
    </lineage>
</organism>
<accession>E8MYR4</accession>
<dbReference type="FunCoup" id="E8MYR4">
    <property type="interactions" value="351"/>
</dbReference>
<dbReference type="RefSeq" id="WP_013560766.1">
    <property type="nucleotide sequence ID" value="NC_014960.1"/>
</dbReference>
<comment type="catalytic activity">
    <reaction evidence="9">
        <text>L-histidinol phosphate + 2-oxoglutarate = 3-(imidazol-4-yl)-2-oxopropyl phosphate + L-glutamate</text>
        <dbReference type="Rhea" id="RHEA:23744"/>
        <dbReference type="ChEBI" id="CHEBI:16810"/>
        <dbReference type="ChEBI" id="CHEBI:29985"/>
        <dbReference type="ChEBI" id="CHEBI:57766"/>
        <dbReference type="ChEBI" id="CHEBI:57980"/>
        <dbReference type="EC" id="2.6.1.9"/>
    </reaction>
</comment>
<dbReference type="InterPro" id="IPR005861">
    <property type="entry name" value="HisP_aminotrans"/>
</dbReference>
<reference evidence="11 12" key="1">
    <citation type="submission" date="2010-12" db="EMBL/GenBank/DDBJ databases">
        <title>Whole genome sequence of Anaerolinea thermophila UNI-1.</title>
        <authorList>
            <person name="Narita-Yamada S."/>
            <person name="Kishi E."/>
            <person name="Watanabe Y."/>
            <person name="Takasaki K."/>
            <person name="Ankai A."/>
            <person name="Oguchi A."/>
            <person name="Fukui S."/>
            <person name="Takahashi M."/>
            <person name="Yashiro I."/>
            <person name="Hosoyama A."/>
            <person name="Sekiguchi Y."/>
            <person name="Hanada S."/>
            <person name="Fujita N."/>
        </authorList>
    </citation>
    <scope>NUCLEOTIDE SEQUENCE [LARGE SCALE GENOMIC DNA]</scope>
    <source>
        <strain evidence="12">DSM 14523 / JCM 11388 / NBRC 100420 / UNI-1</strain>
    </source>
</reference>
<evidence type="ECO:0000256" key="2">
    <source>
        <dbReference type="ARBA" id="ARBA00007970"/>
    </source>
</evidence>
<evidence type="ECO:0000256" key="9">
    <source>
        <dbReference type="HAMAP-Rule" id="MF_01023"/>
    </source>
</evidence>
<keyword evidence="12" id="KW-1185">Reference proteome</keyword>
<keyword evidence="4 9" id="KW-0032">Aminotransferase</keyword>
<dbReference type="HOGENOM" id="CLU_017584_3_1_0"/>
<keyword evidence="6 9" id="KW-0808">Transferase</keyword>
<evidence type="ECO:0000256" key="5">
    <source>
        <dbReference type="ARBA" id="ARBA00022605"/>
    </source>
</evidence>
<dbReference type="InterPro" id="IPR015422">
    <property type="entry name" value="PyrdxlP-dep_Trfase_small"/>
</dbReference>
<proteinExistence type="inferred from homology"/>
<gene>
    <name evidence="9 11" type="primary">hisC</name>
    <name evidence="11" type="ordered locus">ANT_23740</name>
</gene>
<dbReference type="STRING" id="926569.ANT_23740"/>
<dbReference type="EC" id="2.6.1.9" evidence="9"/>
<comment type="cofactor">
    <cofactor evidence="1 9">
        <name>pyridoxal 5'-phosphate</name>
        <dbReference type="ChEBI" id="CHEBI:597326"/>
    </cofactor>
</comment>
<dbReference type="AlphaFoldDB" id="E8MYR4"/>
<evidence type="ECO:0000313" key="11">
    <source>
        <dbReference type="EMBL" id="BAJ64400.1"/>
    </source>
</evidence>
<feature type="domain" description="Aminotransferase class I/classII large" evidence="10">
    <location>
        <begin position="34"/>
        <end position="361"/>
    </location>
</feature>
<dbReference type="InterPro" id="IPR015421">
    <property type="entry name" value="PyrdxlP-dep_Trfase_major"/>
</dbReference>
<dbReference type="PANTHER" id="PTHR42885">
    <property type="entry name" value="HISTIDINOL-PHOSPHATE AMINOTRANSFERASE-RELATED"/>
    <property type="match status" value="1"/>
</dbReference>
<evidence type="ECO:0000256" key="1">
    <source>
        <dbReference type="ARBA" id="ARBA00001933"/>
    </source>
</evidence>
<dbReference type="OrthoDB" id="9813612at2"/>
<dbReference type="GO" id="GO:0030170">
    <property type="term" value="F:pyridoxal phosphate binding"/>
    <property type="evidence" value="ECO:0007669"/>
    <property type="project" value="InterPro"/>
</dbReference>
<keyword evidence="8 9" id="KW-0368">Histidine biosynthesis</keyword>
<keyword evidence="5 9" id="KW-0028">Amino-acid biosynthesis</keyword>
<dbReference type="InterPro" id="IPR004839">
    <property type="entry name" value="Aminotransferase_I/II_large"/>
</dbReference>
<dbReference type="InterPro" id="IPR015424">
    <property type="entry name" value="PyrdxlP-dep_Trfase"/>
</dbReference>
<dbReference type="SUPFAM" id="SSF53383">
    <property type="entry name" value="PLP-dependent transferases"/>
    <property type="match status" value="1"/>
</dbReference>
<dbReference type="CDD" id="cd00609">
    <property type="entry name" value="AAT_like"/>
    <property type="match status" value="1"/>
</dbReference>
<comment type="pathway">
    <text evidence="9">Amino-acid biosynthesis; L-histidine biosynthesis; L-histidine from 5-phospho-alpha-D-ribose 1-diphosphate: step 7/9.</text>
</comment>
<name>E8MYR4_ANATU</name>
<dbReference type="EMBL" id="AP012029">
    <property type="protein sequence ID" value="BAJ64400.1"/>
    <property type="molecule type" value="Genomic_DNA"/>
</dbReference>
<evidence type="ECO:0000256" key="6">
    <source>
        <dbReference type="ARBA" id="ARBA00022679"/>
    </source>
</evidence>
<feature type="modified residue" description="N6-(pyridoxal phosphate)lysine" evidence="9">
    <location>
        <position position="227"/>
    </location>
</feature>
<dbReference type="eggNOG" id="COG0079">
    <property type="taxonomic scope" value="Bacteria"/>
</dbReference>
<dbReference type="InParanoid" id="E8MYR4"/>
<evidence type="ECO:0000256" key="3">
    <source>
        <dbReference type="ARBA" id="ARBA00011738"/>
    </source>
</evidence>
<evidence type="ECO:0000256" key="8">
    <source>
        <dbReference type="ARBA" id="ARBA00023102"/>
    </source>
</evidence>
<protein>
    <recommendedName>
        <fullName evidence="9">Histidinol-phosphate aminotransferase</fullName>
        <ecNumber evidence="9">2.6.1.9</ecNumber>
    </recommendedName>
    <alternativeName>
        <fullName evidence="9">Imidazole acetol-phosphate transaminase</fullName>
    </alternativeName>
</protein>
<dbReference type="GO" id="GO:0004400">
    <property type="term" value="F:histidinol-phosphate transaminase activity"/>
    <property type="evidence" value="ECO:0007669"/>
    <property type="project" value="UniProtKB-UniRule"/>
</dbReference>
<evidence type="ECO:0000256" key="4">
    <source>
        <dbReference type="ARBA" id="ARBA00022576"/>
    </source>
</evidence>
<dbReference type="Gene3D" id="3.90.1150.10">
    <property type="entry name" value="Aspartate Aminotransferase, domain 1"/>
    <property type="match status" value="1"/>
</dbReference>
<dbReference type="HAMAP" id="MF_01023">
    <property type="entry name" value="HisC_aminotrans_2"/>
    <property type="match status" value="1"/>
</dbReference>
<dbReference type="NCBIfam" id="TIGR01141">
    <property type="entry name" value="hisC"/>
    <property type="match status" value="1"/>
</dbReference>
<evidence type="ECO:0000313" key="12">
    <source>
        <dbReference type="Proteomes" id="UP000008922"/>
    </source>
</evidence>
<sequence length="369" mass="41364">MLSPSPRFNDFPPYTPIEPFEVLSARMGIPMERIVKLDANENPYGPSPKVSKVLASLPFVHIYPDPESRALRERLAEFTGVPVENLMAGAGADELIDLILRVMLEPGDCVLNFPPTFGMYAFDTRLNAGQVVEIPRRADFSLDLERVLDAVRRYRPKVIFLTAPNNPDGQLPLPEEVEALLSTDALVVMDEAYVEFTSAGGRLGERLSRIRQVLERDNLVVLRTFSKWAGLAGLRVGYGAFPGWLLSVLWKAKQPYNVNVAANAAALASLQDLEGLAQNVEKIRQQRQELFEQLCAVSFLKPIPSEANFILCKVEGKEARAVKQALMQEGIFIRYYDTPLLRNYIRISVGRPQDHQALMDALRNLEREA</sequence>
<dbReference type="PANTHER" id="PTHR42885:SF2">
    <property type="entry name" value="HISTIDINOL-PHOSPHATE AMINOTRANSFERASE"/>
    <property type="match status" value="1"/>
</dbReference>
<dbReference type="Gene3D" id="3.40.640.10">
    <property type="entry name" value="Type I PLP-dependent aspartate aminotransferase-like (Major domain)"/>
    <property type="match status" value="1"/>
</dbReference>
<dbReference type="Proteomes" id="UP000008922">
    <property type="component" value="Chromosome"/>
</dbReference>
<evidence type="ECO:0000259" key="10">
    <source>
        <dbReference type="Pfam" id="PF00155"/>
    </source>
</evidence>